<dbReference type="Proteomes" id="UP000005580">
    <property type="component" value="Unassembled WGS sequence"/>
</dbReference>
<dbReference type="CDD" id="cd08977">
    <property type="entry name" value="SusD"/>
    <property type="match status" value="1"/>
</dbReference>
<dbReference type="RefSeq" id="WP_004369204.1">
    <property type="nucleotide sequence ID" value="NZ_GL833119.1"/>
</dbReference>
<sequence>MKAKYNRILILGVLTALLGSCSLNYEPISDPSELTEGKQTDTTTAVLADKAAAQSQLKVLYEVFRTRQEHLHLDFLLIADCHSDNAYVGTTGAEVVPFETNSLDGGNPDLLRDWNRYLEDIAKSNVLINGIEQLKEKGDITDTEYKQMRAQGQIFRAFMMFRMARYWGSFPVIITVGKTITSKNIHEVYPTYFPPRSTVEECYQQIINDLEYAVENAPDFDRTDRTRLTKTVAQAMLAKVYAEKPKQDYSKVVKYAEDVINTSGLELEPEFVTLWGWDDVAKDCVKRNTSEGILEAHWTTGGGNWESWMYGRCLENYDNSFTWAKWVTPSRDILKDFQNENDTIRLNQSVVYYDCKWSNYYPANHYPFMYKLRSGYNNVYFLRLADIILIEAEAQAYLGNLTRSAALVDMIRERAKLPKLTADKKASKDVMIETVLHERRLELAFEGERWFDLCRNNKVEQVMNTLKTRDSGRLELKRMYDENSYLLPIPQAAIDQNNNLQQNPGY</sequence>
<dbReference type="STRING" id="28134.SAMN05444288_0370"/>
<comment type="similarity">
    <text evidence="2">Belongs to the SusD family.</text>
</comment>
<reference evidence="8" key="1">
    <citation type="submission" date="2011-01" db="EMBL/GenBank/DDBJ databases">
        <authorList>
            <person name="Muzny D."/>
            <person name="Qin X."/>
            <person name="Buhay C."/>
            <person name="Dugan-Rocha S."/>
            <person name="Ding Y."/>
            <person name="Chen G."/>
            <person name="Hawes A."/>
            <person name="Holder M."/>
            <person name="Jhangiani S."/>
            <person name="Johnson A."/>
            <person name="Khan Z."/>
            <person name="Li Z."/>
            <person name="Liu W."/>
            <person name="Liu X."/>
            <person name="Perez L."/>
            <person name="Shen H."/>
            <person name="Wang Q."/>
            <person name="Watt J."/>
            <person name="Xi L."/>
            <person name="Xin Y."/>
            <person name="Zhou J."/>
            <person name="Deng J."/>
            <person name="Jiang H."/>
            <person name="Liu Y."/>
            <person name="Qu J."/>
            <person name="Song X.-Z."/>
            <person name="Zhang L."/>
            <person name="Villasana D."/>
            <person name="Johnson A."/>
            <person name="Liu J."/>
            <person name="Liyanage D."/>
            <person name="Lorensuhewa L."/>
            <person name="Robinson T."/>
            <person name="Song A."/>
            <person name="Song B.-B."/>
            <person name="Dinh H."/>
            <person name="Thornton R."/>
            <person name="Coyle M."/>
            <person name="Francisco L."/>
            <person name="Jackson L."/>
            <person name="Javaid M."/>
            <person name="Korchina V."/>
            <person name="Kovar C."/>
            <person name="Mata R."/>
            <person name="Mathew T."/>
            <person name="Ngo R."/>
            <person name="Nguyen L."/>
            <person name="Nguyen N."/>
            <person name="Okwuonu G."/>
            <person name="Ongeri F."/>
            <person name="Pham C."/>
            <person name="Simmons D."/>
            <person name="Wilczek-Boney K."/>
            <person name="Hale W."/>
            <person name="Jakkamsetti A."/>
            <person name="Pham P."/>
            <person name="Ruth R."/>
            <person name="San Lucas F."/>
            <person name="Warren J."/>
            <person name="Zhang J."/>
            <person name="Zhao Z."/>
            <person name="Zhou C."/>
            <person name="Zhu D."/>
            <person name="Lee S."/>
            <person name="Bess C."/>
            <person name="Blankenburg K."/>
            <person name="Forbes L."/>
            <person name="Fu Q."/>
            <person name="Gubbala S."/>
            <person name="Hirani K."/>
            <person name="Jayaseelan J.C."/>
            <person name="Lara F."/>
            <person name="Munidasa M."/>
            <person name="Palculict T."/>
            <person name="Patil S."/>
            <person name="Pu L.-L."/>
            <person name="Saada N."/>
            <person name="Tang L."/>
            <person name="Weissenberger G."/>
            <person name="Zhu Y."/>
            <person name="Hemphill L."/>
            <person name="Shang Y."/>
            <person name="Youmans B."/>
            <person name="Ayvaz T."/>
            <person name="Ross M."/>
            <person name="Santibanez J."/>
            <person name="Aqrawi P."/>
            <person name="Gross S."/>
            <person name="Joshi V."/>
            <person name="Fowler G."/>
            <person name="Nazareth L."/>
            <person name="Reid J."/>
            <person name="Worley K."/>
            <person name="Petrosino J."/>
            <person name="Highlander S."/>
            <person name="Gibbs R."/>
        </authorList>
    </citation>
    <scope>NUCLEOTIDE SEQUENCE [LARGE SCALE GENOMIC DNA]</scope>
    <source>
        <strain evidence="8">ATCC 33269</strain>
    </source>
</reference>
<evidence type="ECO:0000256" key="2">
    <source>
        <dbReference type="ARBA" id="ARBA00006275"/>
    </source>
</evidence>
<evidence type="ECO:0000259" key="7">
    <source>
        <dbReference type="Pfam" id="PF14322"/>
    </source>
</evidence>
<evidence type="ECO:0000256" key="5">
    <source>
        <dbReference type="ARBA" id="ARBA00023237"/>
    </source>
</evidence>
<protein>
    <submittedName>
        <fullName evidence="8">SusD family protein</fullName>
    </submittedName>
</protein>
<dbReference type="InterPro" id="IPR033985">
    <property type="entry name" value="SusD-like_N"/>
</dbReference>
<gene>
    <name evidence="8" type="ORF">HMPREF0663_10501</name>
</gene>
<dbReference type="GO" id="GO:0009279">
    <property type="term" value="C:cell outer membrane"/>
    <property type="evidence" value="ECO:0007669"/>
    <property type="project" value="UniProtKB-SubCell"/>
</dbReference>
<evidence type="ECO:0000256" key="3">
    <source>
        <dbReference type="ARBA" id="ARBA00022729"/>
    </source>
</evidence>
<proteinExistence type="inferred from homology"/>
<evidence type="ECO:0000256" key="1">
    <source>
        <dbReference type="ARBA" id="ARBA00004442"/>
    </source>
</evidence>
<dbReference type="InterPro" id="IPR011990">
    <property type="entry name" value="TPR-like_helical_dom_sf"/>
</dbReference>
<name>E7RN01_9BACT</name>
<evidence type="ECO:0000313" key="8">
    <source>
        <dbReference type="EMBL" id="EFZ38132.1"/>
    </source>
</evidence>
<keyword evidence="9" id="KW-1185">Reference proteome</keyword>
<keyword evidence="5" id="KW-0998">Cell outer membrane</keyword>
<comment type="subcellular location">
    <subcellularLocation>
        <location evidence="1">Cell outer membrane</location>
    </subcellularLocation>
</comment>
<dbReference type="Pfam" id="PF14322">
    <property type="entry name" value="SusD-like_3"/>
    <property type="match status" value="1"/>
</dbReference>
<dbReference type="Pfam" id="PF07980">
    <property type="entry name" value="SusD_RagB"/>
    <property type="match status" value="1"/>
</dbReference>
<accession>E7RN01</accession>
<keyword evidence="3" id="KW-0732">Signal</keyword>
<feature type="domain" description="RagB/SusD" evidence="6">
    <location>
        <begin position="374"/>
        <end position="506"/>
    </location>
</feature>
<feature type="domain" description="SusD-like N-terminal" evidence="7">
    <location>
        <begin position="109"/>
        <end position="241"/>
    </location>
</feature>
<dbReference type="PROSITE" id="PS51257">
    <property type="entry name" value="PROKAR_LIPOPROTEIN"/>
    <property type="match status" value="1"/>
</dbReference>
<dbReference type="eggNOG" id="COG3193">
    <property type="taxonomic scope" value="Bacteria"/>
</dbReference>
<evidence type="ECO:0000256" key="4">
    <source>
        <dbReference type="ARBA" id="ARBA00023136"/>
    </source>
</evidence>
<organism evidence="8 9">
    <name type="scientific">Hoylesella oralis ATCC 33269</name>
    <dbReference type="NCBI Taxonomy" id="873533"/>
    <lineage>
        <taxon>Bacteria</taxon>
        <taxon>Pseudomonadati</taxon>
        <taxon>Bacteroidota</taxon>
        <taxon>Bacteroidia</taxon>
        <taxon>Bacteroidales</taxon>
        <taxon>Prevotellaceae</taxon>
        <taxon>Hoylesella</taxon>
    </lineage>
</organism>
<dbReference type="Gene3D" id="1.25.40.390">
    <property type="match status" value="1"/>
</dbReference>
<dbReference type="AlphaFoldDB" id="E7RN01"/>
<evidence type="ECO:0000259" key="6">
    <source>
        <dbReference type="Pfam" id="PF07980"/>
    </source>
</evidence>
<dbReference type="SUPFAM" id="SSF48452">
    <property type="entry name" value="TPR-like"/>
    <property type="match status" value="1"/>
</dbReference>
<comment type="caution">
    <text evidence="8">The sequence shown here is derived from an EMBL/GenBank/DDBJ whole genome shotgun (WGS) entry which is preliminary data.</text>
</comment>
<keyword evidence="4" id="KW-0472">Membrane</keyword>
<dbReference type="HOGENOM" id="CLU_015553_1_3_10"/>
<dbReference type="InterPro" id="IPR012944">
    <property type="entry name" value="SusD_RagB_dom"/>
</dbReference>
<evidence type="ECO:0000313" key="9">
    <source>
        <dbReference type="Proteomes" id="UP000005580"/>
    </source>
</evidence>
<dbReference type="EMBL" id="AEPE02000002">
    <property type="protein sequence ID" value="EFZ38132.1"/>
    <property type="molecule type" value="Genomic_DNA"/>
</dbReference>